<organism evidence="1 2">
    <name type="scientific">Thioflavicoccus mobilis 8321</name>
    <dbReference type="NCBI Taxonomy" id="765912"/>
    <lineage>
        <taxon>Bacteria</taxon>
        <taxon>Pseudomonadati</taxon>
        <taxon>Pseudomonadota</taxon>
        <taxon>Gammaproteobacteria</taxon>
        <taxon>Chromatiales</taxon>
        <taxon>Chromatiaceae</taxon>
        <taxon>Thioflavicoccus</taxon>
    </lineage>
</organism>
<dbReference type="STRING" id="765912.Thimo_3633"/>
<keyword evidence="2" id="KW-1185">Reference proteome</keyword>
<gene>
    <name evidence="1" type="ORF">Thimo_3633</name>
</gene>
<dbReference type="eggNOG" id="ENOG50304M0">
    <property type="taxonomic scope" value="Bacteria"/>
</dbReference>
<evidence type="ECO:0000313" key="2">
    <source>
        <dbReference type="Proteomes" id="UP000010816"/>
    </source>
</evidence>
<reference evidence="1 2" key="1">
    <citation type="submission" date="2011-09" db="EMBL/GenBank/DDBJ databases">
        <title>Complete sequence of chromosome of Thioflavicoccus mobilis 8321.</title>
        <authorList>
            <consortium name="US DOE Joint Genome Institute"/>
            <person name="Lucas S."/>
            <person name="Han J."/>
            <person name="Lapidus A."/>
            <person name="Cheng J.-F."/>
            <person name="Goodwin L."/>
            <person name="Pitluck S."/>
            <person name="Peters L."/>
            <person name="Ovchinnikova G."/>
            <person name="Lu M."/>
            <person name="Detter J.C."/>
            <person name="Han C."/>
            <person name="Tapia R."/>
            <person name="Land M."/>
            <person name="Hauser L."/>
            <person name="Kyrpides N."/>
            <person name="Ivanova N."/>
            <person name="Pagani I."/>
            <person name="Vogl K."/>
            <person name="Liu Z."/>
            <person name="Imhoff J."/>
            <person name="Thiel V."/>
            <person name="Frigaard N.-U."/>
            <person name="Bryant D."/>
            <person name="Woyke T."/>
        </authorList>
    </citation>
    <scope>NUCLEOTIDE SEQUENCE [LARGE SCALE GENOMIC DNA]</scope>
    <source>
        <strain evidence="1 2">8321</strain>
    </source>
</reference>
<dbReference type="HOGENOM" id="CLU_1502834_0_0_6"/>
<accession>L0H3W9</accession>
<dbReference type="EMBL" id="CP003051">
    <property type="protein sequence ID" value="AGA92289.1"/>
    <property type="molecule type" value="Genomic_DNA"/>
</dbReference>
<protein>
    <submittedName>
        <fullName evidence="1">Uncharacterized protein</fullName>
    </submittedName>
</protein>
<proteinExistence type="predicted"/>
<name>L0H3W9_9GAMM</name>
<sequence>MPNAVGYKREAVNRILAIASTTALLVGGCTTVEPIDYARTLCDTVPRAEFSTCASRVIDHYRASARVTDPPFGYSTSGPFAMVVADALYLGQYRSDPFSAAFEVTHGDDICRGAYNAVAGSPAAILDVRCDDGRTGTADLVLDEGGRNGVGTVRFDDGTNGRIVFGHGAAGAAPAAEA</sequence>
<dbReference type="AlphaFoldDB" id="L0H3W9"/>
<evidence type="ECO:0000313" key="1">
    <source>
        <dbReference type="EMBL" id="AGA92289.1"/>
    </source>
</evidence>
<dbReference type="KEGG" id="tmb:Thimo_3633"/>
<dbReference type="Proteomes" id="UP000010816">
    <property type="component" value="Chromosome"/>
</dbReference>